<keyword evidence="2" id="KW-0540">Nuclease</keyword>
<dbReference type="EMBL" id="JACCBU010000001">
    <property type="protein sequence ID" value="NYE70467.1"/>
    <property type="molecule type" value="Genomic_DNA"/>
</dbReference>
<keyword evidence="2" id="KW-0378">Hydrolase</keyword>
<proteinExistence type="predicted"/>
<dbReference type="Gene3D" id="3.40.960.10">
    <property type="entry name" value="VSR Endonuclease"/>
    <property type="match status" value="1"/>
</dbReference>
<evidence type="ECO:0000313" key="3">
    <source>
        <dbReference type="Proteomes" id="UP000569914"/>
    </source>
</evidence>
<organism evidence="2 3">
    <name type="scientific">Microlunatus parietis</name>
    <dbReference type="NCBI Taxonomy" id="682979"/>
    <lineage>
        <taxon>Bacteria</taxon>
        <taxon>Bacillati</taxon>
        <taxon>Actinomycetota</taxon>
        <taxon>Actinomycetes</taxon>
        <taxon>Propionibacteriales</taxon>
        <taxon>Propionibacteriaceae</taxon>
        <taxon>Microlunatus</taxon>
    </lineage>
</organism>
<name>A0A7Y9I5A8_9ACTN</name>
<protein>
    <submittedName>
        <fullName evidence="2">Very-short-patch-repair endonuclease</fullName>
    </submittedName>
</protein>
<gene>
    <name evidence="2" type="ORF">BKA15_001796</name>
</gene>
<feature type="domain" description="Restriction endonuclease type II-like" evidence="1">
    <location>
        <begin position="205"/>
        <end position="281"/>
    </location>
</feature>
<evidence type="ECO:0000313" key="2">
    <source>
        <dbReference type="EMBL" id="NYE70467.1"/>
    </source>
</evidence>
<comment type="caution">
    <text evidence="2">The sequence shown here is derived from an EMBL/GenBank/DDBJ whole genome shotgun (WGS) entry which is preliminary data.</text>
</comment>
<dbReference type="AlphaFoldDB" id="A0A7Y9I5A8"/>
<reference evidence="2 3" key="1">
    <citation type="submission" date="2020-07" db="EMBL/GenBank/DDBJ databases">
        <title>Sequencing the genomes of 1000 actinobacteria strains.</title>
        <authorList>
            <person name="Klenk H.-P."/>
        </authorList>
    </citation>
    <scope>NUCLEOTIDE SEQUENCE [LARGE SCALE GENOMIC DNA]</scope>
    <source>
        <strain evidence="2 3">DSM 22083</strain>
    </source>
</reference>
<dbReference type="InterPro" id="IPR049468">
    <property type="entry name" value="Restrct_endonuc-II-like_dom"/>
</dbReference>
<sequence length="285" mass="31884">METLETMIRDHGGVLTARGDRALARRLERLAEQGALCPVAPGIYLPADRRHDLELRIAAAACWAPTGVLTGTAAARLTFWPDVTVRTITLSGPIGRRAVPGMALHREHIPVALRTAAPVPFQDLTVTVPAVTALDIGADGIDQALLTGAATLEEMHEALRLTPNRTGNRERRRLLHDSRDEPWSTAERLGHAVFRSGGIKGWRTNLEVRCGSALYYVDLGWRRLKLAVEIDGYAYHSDREQFERDRRKWSDLTAHGWRIIHLTWNQLTYDPAWVLATVRRAMSQI</sequence>
<accession>A0A7Y9I5A8</accession>
<keyword evidence="2" id="KW-0255">Endonuclease</keyword>
<evidence type="ECO:0000259" key="1">
    <source>
        <dbReference type="Pfam" id="PF18741"/>
    </source>
</evidence>
<keyword evidence="3" id="KW-1185">Reference proteome</keyword>
<dbReference type="RefSeq" id="WP_179749941.1">
    <property type="nucleotide sequence ID" value="NZ_JACCBU010000001.1"/>
</dbReference>
<dbReference type="Pfam" id="PF18741">
    <property type="entry name" value="MTES_1575"/>
    <property type="match status" value="1"/>
</dbReference>
<dbReference type="InterPro" id="IPR011335">
    <property type="entry name" value="Restrct_endonuc-II-like"/>
</dbReference>
<dbReference type="SUPFAM" id="SSF52980">
    <property type="entry name" value="Restriction endonuclease-like"/>
    <property type="match status" value="1"/>
</dbReference>
<dbReference type="GO" id="GO:0004519">
    <property type="term" value="F:endonuclease activity"/>
    <property type="evidence" value="ECO:0007669"/>
    <property type="project" value="UniProtKB-KW"/>
</dbReference>
<dbReference type="Proteomes" id="UP000569914">
    <property type="component" value="Unassembled WGS sequence"/>
</dbReference>